<organism evidence="3 4">
    <name type="scientific">Ridgeia piscesae</name>
    <name type="common">Tubeworm</name>
    <dbReference type="NCBI Taxonomy" id="27915"/>
    <lineage>
        <taxon>Eukaryota</taxon>
        <taxon>Metazoa</taxon>
        <taxon>Spiralia</taxon>
        <taxon>Lophotrochozoa</taxon>
        <taxon>Annelida</taxon>
        <taxon>Polychaeta</taxon>
        <taxon>Sedentaria</taxon>
        <taxon>Canalipalpata</taxon>
        <taxon>Sabellida</taxon>
        <taxon>Siboglinidae</taxon>
        <taxon>Ridgeia</taxon>
    </lineage>
</organism>
<feature type="compositionally biased region" description="Basic and acidic residues" evidence="1">
    <location>
        <begin position="55"/>
        <end position="72"/>
    </location>
</feature>
<feature type="region of interest" description="Disordered" evidence="1">
    <location>
        <begin position="24"/>
        <end position="79"/>
    </location>
</feature>
<keyword evidence="4" id="KW-1185">Reference proteome</keyword>
<dbReference type="InterPro" id="IPR003609">
    <property type="entry name" value="Pan_app"/>
</dbReference>
<feature type="compositionally biased region" description="Basic and acidic residues" evidence="1">
    <location>
        <begin position="24"/>
        <end position="33"/>
    </location>
</feature>
<accession>A0AAD9KTS0</accession>
<evidence type="ECO:0000313" key="4">
    <source>
        <dbReference type="Proteomes" id="UP001209878"/>
    </source>
</evidence>
<sequence>MKCRPGTFMCSTGEKVFVPCSCKTEERKERVEEGGGEDNDTSDSHQHGGFQHGDSQSRDVGERPQNDVRSEVDNTLTARTTAPRRDNCVADKDSLPACGCPDHFLVYRNSHMFDGVPGENSTTLSACQQDCLVTRRCLGIDWIKRPTASDTVRCFLVFPESTQLGLSPFRLDTSDHYRRTFCTPGNVTSSG</sequence>
<evidence type="ECO:0000256" key="1">
    <source>
        <dbReference type="SAM" id="MobiDB-lite"/>
    </source>
</evidence>
<feature type="domain" description="Apple" evidence="2">
    <location>
        <begin position="100"/>
        <end position="182"/>
    </location>
</feature>
<dbReference type="EMBL" id="JAODUO010000615">
    <property type="protein sequence ID" value="KAK2177167.1"/>
    <property type="molecule type" value="Genomic_DNA"/>
</dbReference>
<comment type="caution">
    <text evidence="3">The sequence shown here is derived from an EMBL/GenBank/DDBJ whole genome shotgun (WGS) entry which is preliminary data.</text>
</comment>
<gene>
    <name evidence="3" type="ORF">NP493_615g01000</name>
</gene>
<protein>
    <recommendedName>
        <fullName evidence="2">Apple domain-containing protein</fullName>
    </recommendedName>
</protein>
<dbReference type="Proteomes" id="UP001209878">
    <property type="component" value="Unassembled WGS sequence"/>
</dbReference>
<evidence type="ECO:0000313" key="3">
    <source>
        <dbReference type="EMBL" id="KAK2177167.1"/>
    </source>
</evidence>
<name>A0AAD9KTS0_RIDPI</name>
<proteinExistence type="predicted"/>
<dbReference type="AlphaFoldDB" id="A0AAD9KTS0"/>
<dbReference type="PROSITE" id="PS50948">
    <property type="entry name" value="PAN"/>
    <property type="match status" value="1"/>
</dbReference>
<reference evidence="3" key="1">
    <citation type="journal article" date="2023" name="Mol. Biol. Evol.">
        <title>Third-Generation Sequencing Reveals the Adaptive Role of the Epigenome in Three Deep-Sea Polychaetes.</title>
        <authorList>
            <person name="Perez M."/>
            <person name="Aroh O."/>
            <person name="Sun Y."/>
            <person name="Lan Y."/>
            <person name="Juniper S.K."/>
            <person name="Young C.R."/>
            <person name="Angers B."/>
            <person name="Qian P.Y."/>
        </authorList>
    </citation>
    <scope>NUCLEOTIDE SEQUENCE</scope>
    <source>
        <strain evidence="3">R07B-5</strain>
    </source>
</reference>
<evidence type="ECO:0000259" key="2">
    <source>
        <dbReference type="PROSITE" id="PS50948"/>
    </source>
</evidence>